<dbReference type="Pfam" id="PF00196">
    <property type="entry name" value="GerE"/>
    <property type="match status" value="1"/>
</dbReference>
<dbReference type="InterPro" id="IPR011006">
    <property type="entry name" value="CheY-like_superfamily"/>
</dbReference>
<organism evidence="8 9">
    <name type="scientific">Desulfofustis limnaeus</name>
    <dbReference type="NCBI Taxonomy" id="2740163"/>
    <lineage>
        <taxon>Bacteria</taxon>
        <taxon>Pseudomonadati</taxon>
        <taxon>Thermodesulfobacteriota</taxon>
        <taxon>Desulfobulbia</taxon>
        <taxon>Desulfobulbales</taxon>
        <taxon>Desulfocapsaceae</taxon>
        <taxon>Desulfofustis</taxon>
    </lineage>
</organism>
<feature type="domain" description="Response regulatory" evidence="7">
    <location>
        <begin position="9"/>
        <end position="125"/>
    </location>
</feature>
<dbReference type="InterPro" id="IPR000792">
    <property type="entry name" value="Tscrpt_reg_LuxR_C"/>
</dbReference>
<dbReference type="PROSITE" id="PS00622">
    <property type="entry name" value="HTH_LUXR_1"/>
    <property type="match status" value="1"/>
</dbReference>
<gene>
    <name evidence="8" type="ORF">DPPLL_01660</name>
</gene>
<protein>
    <submittedName>
        <fullName evidence="8">DNA-binding response regulator</fullName>
    </submittedName>
</protein>
<dbReference type="GO" id="GO:0003677">
    <property type="term" value="F:DNA binding"/>
    <property type="evidence" value="ECO:0007669"/>
    <property type="project" value="UniProtKB-KW"/>
</dbReference>
<dbReference type="SMART" id="SM00448">
    <property type="entry name" value="REC"/>
    <property type="match status" value="1"/>
</dbReference>
<sequence length="221" mass="24971">MQSEHDPYSIVLADDHALIRRGIKNIISQDDSLTIVGEVGDGESLLSFLAESTPDLLILDISMPKISGIELVEQLKERYPLMKILMLTMHTNKQYCYRSMHAGADGYVIKSDSEKELLLAIRKIREGRTHVSPQLAESFTEDLLTACRRRLDNPFGDLTRREKQILALVVQGYTSKVIAGKLNLSPRTVDHHRSNLLKKFNMKNSVDLVNHALRNGYATLE</sequence>
<keyword evidence="1 5" id="KW-0597">Phosphoprotein</keyword>
<dbReference type="InterPro" id="IPR058245">
    <property type="entry name" value="NreC/VraR/RcsB-like_REC"/>
</dbReference>
<evidence type="ECO:0000313" key="8">
    <source>
        <dbReference type="EMBL" id="BDD85801.1"/>
    </source>
</evidence>
<dbReference type="InterPro" id="IPR001789">
    <property type="entry name" value="Sig_transdc_resp-reg_receiver"/>
</dbReference>
<reference evidence="8 9" key="1">
    <citation type="submission" date="2022-01" db="EMBL/GenBank/DDBJ databases">
        <title>Desulfofustis limnae sp. nov., a novel mesophilic sulfate-reducing bacterium isolated from marsh soil.</title>
        <authorList>
            <person name="Watanabe M."/>
            <person name="Takahashi A."/>
            <person name="Kojima H."/>
            <person name="Fukui M."/>
        </authorList>
    </citation>
    <scope>NUCLEOTIDE SEQUENCE [LARGE SCALE GENOMIC DNA]</scope>
    <source>
        <strain evidence="8 9">PPLL</strain>
    </source>
</reference>
<dbReference type="EMBL" id="AP025516">
    <property type="protein sequence ID" value="BDD85801.1"/>
    <property type="molecule type" value="Genomic_DNA"/>
</dbReference>
<evidence type="ECO:0000259" key="6">
    <source>
        <dbReference type="PROSITE" id="PS50043"/>
    </source>
</evidence>
<dbReference type="PANTHER" id="PTHR43214:SF41">
    <property type="entry name" value="NITRATE_NITRITE RESPONSE REGULATOR PROTEIN NARP"/>
    <property type="match status" value="1"/>
</dbReference>
<dbReference type="InterPro" id="IPR039420">
    <property type="entry name" value="WalR-like"/>
</dbReference>
<keyword evidence="3 8" id="KW-0238">DNA-binding</keyword>
<keyword evidence="2" id="KW-0805">Transcription regulation</keyword>
<feature type="domain" description="HTH luxR-type" evidence="6">
    <location>
        <begin position="151"/>
        <end position="216"/>
    </location>
</feature>
<dbReference type="InterPro" id="IPR016032">
    <property type="entry name" value="Sig_transdc_resp-reg_C-effctor"/>
</dbReference>
<dbReference type="PANTHER" id="PTHR43214">
    <property type="entry name" value="TWO-COMPONENT RESPONSE REGULATOR"/>
    <property type="match status" value="1"/>
</dbReference>
<proteinExistence type="predicted"/>
<dbReference type="Proteomes" id="UP000830055">
    <property type="component" value="Chromosome"/>
</dbReference>
<evidence type="ECO:0000256" key="3">
    <source>
        <dbReference type="ARBA" id="ARBA00023125"/>
    </source>
</evidence>
<dbReference type="PROSITE" id="PS50043">
    <property type="entry name" value="HTH_LUXR_2"/>
    <property type="match status" value="1"/>
</dbReference>
<dbReference type="CDD" id="cd17535">
    <property type="entry name" value="REC_NarL-like"/>
    <property type="match status" value="1"/>
</dbReference>
<dbReference type="Pfam" id="PF00072">
    <property type="entry name" value="Response_reg"/>
    <property type="match status" value="1"/>
</dbReference>
<keyword evidence="4" id="KW-0804">Transcription</keyword>
<keyword evidence="9" id="KW-1185">Reference proteome</keyword>
<dbReference type="SUPFAM" id="SSF52172">
    <property type="entry name" value="CheY-like"/>
    <property type="match status" value="1"/>
</dbReference>
<dbReference type="PRINTS" id="PR00038">
    <property type="entry name" value="HTHLUXR"/>
</dbReference>
<dbReference type="RefSeq" id="WP_284152932.1">
    <property type="nucleotide sequence ID" value="NZ_AP025516.1"/>
</dbReference>
<evidence type="ECO:0000256" key="2">
    <source>
        <dbReference type="ARBA" id="ARBA00023015"/>
    </source>
</evidence>
<evidence type="ECO:0000256" key="5">
    <source>
        <dbReference type="PROSITE-ProRule" id="PRU00169"/>
    </source>
</evidence>
<evidence type="ECO:0000259" key="7">
    <source>
        <dbReference type="PROSITE" id="PS50110"/>
    </source>
</evidence>
<dbReference type="SMART" id="SM00421">
    <property type="entry name" value="HTH_LUXR"/>
    <property type="match status" value="1"/>
</dbReference>
<dbReference type="SUPFAM" id="SSF46894">
    <property type="entry name" value="C-terminal effector domain of the bipartite response regulators"/>
    <property type="match status" value="1"/>
</dbReference>
<evidence type="ECO:0000256" key="4">
    <source>
        <dbReference type="ARBA" id="ARBA00023163"/>
    </source>
</evidence>
<feature type="modified residue" description="4-aspartylphosphate" evidence="5">
    <location>
        <position position="60"/>
    </location>
</feature>
<evidence type="ECO:0000313" key="9">
    <source>
        <dbReference type="Proteomes" id="UP000830055"/>
    </source>
</evidence>
<dbReference type="Gene3D" id="3.40.50.2300">
    <property type="match status" value="1"/>
</dbReference>
<accession>A0ABM7W4E8</accession>
<name>A0ABM7W4E8_9BACT</name>
<dbReference type="PROSITE" id="PS50110">
    <property type="entry name" value="RESPONSE_REGULATORY"/>
    <property type="match status" value="1"/>
</dbReference>
<dbReference type="CDD" id="cd06170">
    <property type="entry name" value="LuxR_C_like"/>
    <property type="match status" value="1"/>
</dbReference>
<evidence type="ECO:0000256" key="1">
    <source>
        <dbReference type="ARBA" id="ARBA00022553"/>
    </source>
</evidence>